<protein>
    <submittedName>
        <fullName evidence="3">TlpA family protein disulfide reductase</fullName>
    </submittedName>
</protein>
<evidence type="ECO:0000259" key="2">
    <source>
        <dbReference type="PROSITE" id="PS51352"/>
    </source>
</evidence>
<dbReference type="CDD" id="cd02966">
    <property type="entry name" value="TlpA_like_family"/>
    <property type="match status" value="1"/>
</dbReference>
<dbReference type="Pfam" id="PF00578">
    <property type="entry name" value="AhpC-TSA"/>
    <property type="match status" value="1"/>
</dbReference>
<dbReference type="PROSITE" id="PS51352">
    <property type="entry name" value="THIOREDOXIN_2"/>
    <property type="match status" value="1"/>
</dbReference>
<feature type="chain" id="PRO_5046008960" evidence="1">
    <location>
        <begin position="21"/>
        <end position="642"/>
    </location>
</feature>
<proteinExistence type="predicted"/>
<reference evidence="4" key="1">
    <citation type="journal article" date="2019" name="Int. J. Syst. Evol. Microbiol.">
        <title>The Global Catalogue of Microorganisms (GCM) 10K type strain sequencing project: providing services to taxonomists for standard genome sequencing and annotation.</title>
        <authorList>
            <consortium name="The Broad Institute Genomics Platform"/>
            <consortium name="The Broad Institute Genome Sequencing Center for Infectious Disease"/>
            <person name="Wu L."/>
            <person name="Ma J."/>
        </authorList>
    </citation>
    <scope>NUCLEOTIDE SEQUENCE [LARGE SCALE GENOMIC DNA]</scope>
    <source>
        <strain evidence="4">KCTC 23299</strain>
    </source>
</reference>
<dbReference type="SUPFAM" id="SSF52833">
    <property type="entry name" value="Thioredoxin-like"/>
    <property type="match status" value="1"/>
</dbReference>
<gene>
    <name evidence="3" type="ORF">ACFS6H_11490</name>
</gene>
<keyword evidence="1" id="KW-0732">Signal</keyword>
<accession>A0ABW6A4S7</accession>
<dbReference type="InterPro" id="IPR013766">
    <property type="entry name" value="Thioredoxin_domain"/>
</dbReference>
<sequence>MYIKNVLLGVLIAGSTASYAQSNFTYTPEQPKAGDTIHISYQQGGDLTGIQLLPEAIGYQLGAGQKVVEIPLRRSNGRLVGVVPTDTASNFIYFAFTADKKFDNNFNKGFYIHLYKDGKPKQGSYVSKSFYDQYYGTTVGLEANNEAALKAYEKEFELHPDSKKANNLAYLRMFNTVNKAEGPARVQKEIEDLLKTGLKTEADYNTLTSLYGLAKLPQQAKIFTDLKKEKFPNGQWVASDALNNFNREQDLAKKEKMLADITAKAEVDSNWAFLKPNLAFYKERLIPLYIKAKDWDGLKKVLETADVKDNVAKARLYNSVAWEMQKDSSNLPLAEELSRFAVNTTKAEWKKPTVKKPDYLTTKQWDEQRKSTYGMFADSYAMIQYRMGNYKKGLPYAKEAALVIAEGKNVDENATYALLAAKALPVAKYKKDLETFVKDGKANSEIKDLLKEAYVKTNKSEAGYDDYITALQKESYLKMVEELKKSILNETAPTFALYNLDGKKTDITELKGKTVIVDFWATWCGPCIASFPGMQKAVDKYKEDPNVKFLFVNTWEQVDDKKKNAGDFIEKNKYSFDVLLDNENKVVTDFKVDGIPTKFIIGADGKVRFKSVGFSGSDDKLVEELSVMIDLAKEASASGKAF</sequence>
<evidence type="ECO:0000256" key="1">
    <source>
        <dbReference type="SAM" id="SignalP"/>
    </source>
</evidence>
<dbReference type="Gene3D" id="3.40.30.10">
    <property type="entry name" value="Glutaredoxin"/>
    <property type="match status" value="1"/>
</dbReference>
<dbReference type="RefSeq" id="WP_386098490.1">
    <property type="nucleotide sequence ID" value="NZ_JBHUOZ010000003.1"/>
</dbReference>
<dbReference type="PANTHER" id="PTHR42852">
    <property type="entry name" value="THIOL:DISULFIDE INTERCHANGE PROTEIN DSBE"/>
    <property type="match status" value="1"/>
</dbReference>
<keyword evidence="4" id="KW-1185">Reference proteome</keyword>
<dbReference type="PANTHER" id="PTHR42852:SF17">
    <property type="entry name" value="THIOREDOXIN-LIKE PROTEIN HI_1115"/>
    <property type="match status" value="1"/>
</dbReference>
<evidence type="ECO:0000313" key="4">
    <source>
        <dbReference type="Proteomes" id="UP001597511"/>
    </source>
</evidence>
<dbReference type="InterPro" id="IPR000866">
    <property type="entry name" value="AhpC/TSA"/>
</dbReference>
<dbReference type="Proteomes" id="UP001597511">
    <property type="component" value="Unassembled WGS sequence"/>
</dbReference>
<comment type="caution">
    <text evidence="3">The sequence shown here is derived from an EMBL/GenBank/DDBJ whole genome shotgun (WGS) entry which is preliminary data.</text>
</comment>
<feature type="domain" description="Thioredoxin" evidence="2">
    <location>
        <begin position="486"/>
        <end position="634"/>
    </location>
</feature>
<name>A0ABW6A4S7_9BACT</name>
<dbReference type="InterPro" id="IPR050553">
    <property type="entry name" value="Thioredoxin_ResA/DsbE_sf"/>
</dbReference>
<dbReference type="InterPro" id="IPR036249">
    <property type="entry name" value="Thioredoxin-like_sf"/>
</dbReference>
<dbReference type="EMBL" id="JBHUOZ010000003">
    <property type="protein sequence ID" value="MFD2920338.1"/>
    <property type="molecule type" value="Genomic_DNA"/>
</dbReference>
<feature type="signal peptide" evidence="1">
    <location>
        <begin position="1"/>
        <end position="20"/>
    </location>
</feature>
<evidence type="ECO:0000313" key="3">
    <source>
        <dbReference type="EMBL" id="MFD2920338.1"/>
    </source>
</evidence>
<organism evidence="3 4">
    <name type="scientific">Terrimonas rubra</name>
    <dbReference type="NCBI Taxonomy" id="1035890"/>
    <lineage>
        <taxon>Bacteria</taxon>
        <taxon>Pseudomonadati</taxon>
        <taxon>Bacteroidota</taxon>
        <taxon>Chitinophagia</taxon>
        <taxon>Chitinophagales</taxon>
        <taxon>Chitinophagaceae</taxon>
        <taxon>Terrimonas</taxon>
    </lineage>
</organism>